<dbReference type="RefSeq" id="XP_001429900.1">
    <property type="nucleotide sequence ID" value="XM_001429863.1"/>
</dbReference>
<gene>
    <name evidence="1" type="ORF">GSPATT00005748001</name>
</gene>
<dbReference type="InParanoid" id="A0BVD5"/>
<accession>A0BVD5</accession>
<sequence length="156" mass="18736">MSRFVNPSKRHFLRYKDPRINEQIKNQYLKQIYQINDQVKVIKAIRIDVNLLRIEKTQQRKYTKIKWNCIHIHLKSYFSHSSTKNVIKWEFKPISQILQMVYTKSVISKLMHSNNIQQQLFHSSLMLLQIQPNVEYFVGFRLKGTGQSTILIEDQN</sequence>
<name>A0BVD5_PARTE</name>
<proteinExistence type="predicted"/>
<protein>
    <submittedName>
        <fullName evidence="1">Uncharacterized protein</fullName>
    </submittedName>
</protein>
<dbReference type="OrthoDB" id="308586at2759"/>
<dbReference type="KEGG" id="ptm:GSPATT00005748001"/>
<dbReference type="HOGENOM" id="CLU_1690125_0_0_1"/>
<evidence type="ECO:0000313" key="1">
    <source>
        <dbReference type="EMBL" id="CAK62502.1"/>
    </source>
</evidence>
<dbReference type="AlphaFoldDB" id="A0BVD5"/>
<keyword evidence="2" id="KW-1185">Reference proteome</keyword>
<organism evidence="1 2">
    <name type="scientific">Paramecium tetraurelia</name>
    <dbReference type="NCBI Taxonomy" id="5888"/>
    <lineage>
        <taxon>Eukaryota</taxon>
        <taxon>Sar</taxon>
        <taxon>Alveolata</taxon>
        <taxon>Ciliophora</taxon>
        <taxon>Intramacronucleata</taxon>
        <taxon>Oligohymenophorea</taxon>
        <taxon>Peniculida</taxon>
        <taxon>Parameciidae</taxon>
        <taxon>Paramecium</taxon>
    </lineage>
</organism>
<reference evidence="1 2" key="1">
    <citation type="journal article" date="2006" name="Nature">
        <title>Global trends of whole-genome duplications revealed by the ciliate Paramecium tetraurelia.</title>
        <authorList>
            <consortium name="Genoscope"/>
            <person name="Aury J.-M."/>
            <person name="Jaillon O."/>
            <person name="Duret L."/>
            <person name="Noel B."/>
            <person name="Jubin C."/>
            <person name="Porcel B.M."/>
            <person name="Segurens B."/>
            <person name="Daubin V."/>
            <person name="Anthouard V."/>
            <person name="Aiach N."/>
            <person name="Arnaiz O."/>
            <person name="Billaut A."/>
            <person name="Beisson J."/>
            <person name="Blanc I."/>
            <person name="Bouhouche K."/>
            <person name="Camara F."/>
            <person name="Duharcourt S."/>
            <person name="Guigo R."/>
            <person name="Gogendeau D."/>
            <person name="Katinka M."/>
            <person name="Keller A.-M."/>
            <person name="Kissmehl R."/>
            <person name="Klotz C."/>
            <person name="Koll F."/>
            <person name="Le Moue A."/>
            <person name="Lepere C."/>
            <person name="Malinsky S."/>
            <person name="Nowacki M."/>
            <person name="Nowak J.K."/>
            <person name="Plattner H."/>
            <person name="Poulain J."/>
            <person name="Ruiz F."/>
            <person name="Serrano V."/>
            <person name="Zagulski M."/>
            <person name="Dessen P."/>
            <person name="Betermier M."/>
            <person name="Weissenbach J."/>
            <person name="Scarpelli C."/>
            <person name="Schachter V."/>
            <person name="Sperling L."/>
            <person name="Meyer E."/>
            <person name="Cohen J."/>
            <person name="Wincker P."/>
        </authorList>
    </citation>
    <scope>NUCLEOTIDE SEQUENCE [LARGE SCALE GENOMIC DNA]</scope>
    <source>
        <strain evidence="1 2">Stock d4-2</strain>
    </source>
</reference>
<evidence type="ECO:0000313" key="2">
    <source>
        <dbReference type="Proteomes" id="UP000000600"/>
    </source>
</evidence>
<dbReference type="Proteomes" id="UP000000600">
    <property type="component" value="Unassembled WGS sequence"/>
</dbReference>
<dbReference type="EMBL" id="CT868019">
    <property type="protein sequence ID" value="CAK62502.1"/>
    <property type="molecule type" value="Genomic_DNA"/>
</dbReference>
<dbReference type="GeneID" id="5015684"/>